<feature type="transmembrane region" description="Helical" evidence="1">
    <location>
        <begin position="204"/>
        <end position="224"/>
    </location>
</feature>
<name>D3BF36_HETP5</name>
<dbReference type="PANTHER" id="PTHR35465:SF1">
    <property type="entry name" value="PHOSPHATIDYLINOSITOL-GLYCAN BIOSYNTHESIS CLASS X PROTEIN"/>
    <property type="match status" value="1"/>
</dbReference>
<keyword evidence="1" id="KW-0812">Transmembrane</keyword>
<dbReference type="InParanoid" id="D3BF36"/>
<proteinExistence type="predicted"/>
<keyword evidence="1" id="KW-1133">Transmembrane helix</keyword>
<dbReference type="AlphaFoldDB" id="D3BF36"/>
<accession>D3BF36</accession>
<dbReference type="GeneID" id="31362834"/>
<evidence type="ECO:0000313" key="2">
    <source>
        <dbReference type="EMBL" id="EFA80517.1"/>
    </source>
</evidence>
<dbReference type="EMBL" id="ADBJ01000031">
    <property type="protein sequence ID" value="EFA80517.1"/>
    <property type="molecule type" value="Genomic_DNA"/>
</dbReference>
<gene>
    <name evidence="2" type="ORF">PPL_07353</name>
</gene>
<dbReference type="RefSeq" id="XP_020432637.1">
    <property type="nucleotide sequence ID" value="XM_020578189.1"/>
</dbReference>
<comment type="caution">
    <text evidence="2">The sequence shown here is derived from an EMBL/GenBank/DDBJ whole genome shotgun (WGS) entry which is preliminary data.</text>
</comment>
<evidence type="ECO:0000256" key="1">
    <source>
        <dbReference type="SAM" id="Phobius"/>
    </source>
</evidence>
<organism evidence="2 3">
    <name type="scientific">Heterostelium pallidum (strain ATCC 26659 / Pp 5 / PN500)</name>
    <name type="common">Cellular slime mold</name>
    <name type="synonym">Polysphondylium pallidum</name>
    <dbReference type="NCBI Taxonomy" id="670386"/>
    <lineage>
        <taxon>Eukaryota</taxon>
        <taxon>Amoebozoa</taxon>
        <taxon>Evosea</taxon>
        <taxon>Eumycetozoa</taxon>
        <taxon>Dictyostelia</taxon>
        <taxon>Acytosteliales</taxon>
        <taxon>Acytosteliaceae</taxon>
        <taxon>Heterostelium</taxon>
    </lineage>
</organism>
<keyword evidence="1" id="KW-0472">Membrane</keyword>
<dbReference type="Proteomes" id="UP000001396">
    <property type="component" value="Unassembled WGS sequence"/>
</dbReference>
<keyword evidence="3" id="KW-1185">Reference proteome</keyword>
<sequence length="234" mass="26904">MKSRVSSLTTLSTSSFESRVRCTSYLRLNDTTKLLDLPTDNELFDQIILPTSRYNNKQQLNHHFQQIKHDNHKPIDDKHSLLYLLNTPLLPNTLYSIRISHTAVSPADFTIRFHPNHNFVKSSGQQDQPKTGRDLLNTEIFKFRTNDNGFPDLLLDKQCIVVVIESFNTGITPAHINNDKNRLVSFNLILETESIGVPPEIPRMVSIIIVSILFMAFFIVRLLFPRMKGFQLLV</sequence>
<reference evidence="2 3" key="1">
    <citation type="journal article" date="2011" name="Genome Res.">
        <title>Phylogeny-wide analysis of social amoeba genomes highlights ancient origins for complex intercellular communication.</title>
        <authorList>
            <person name="Heidel A.J."/>
            <person name="Lawal H.M."/>
            <person name="Felder M."/>
            <person name="Schilde C."/>
            <person name="Helps N.R."/>
            <person name="Tunggal B."/>
            <person name="Rivero F."/>
            <person name="John U."/>
            <person name="Schleicher M."/>
            <person name="Eichinger L."/>
            <person name="Platzer M."/>
            <person name="Noegel A.A."/>
            <person name="Schaap P."/>
            <person name="Gloeckner G."/>
        </authorList>
    </citation>
    <scope>NUCLEOTIDE SEQUENCE [LARGE SCALE GENOMIC DNA]</scope>
    <source>
        <strain evidence="3">ATCC 26659 / Pp 5 / PN500</strain>
    </source>
</reference>
<evidence type="ECO:0000313" key="3">
    <source>
        <dbReference type="Proteomes" id="UP000001396"/>
    </source>
</evidence>
<dbReference type="OMA" id="FDLIMDT"/>
<protein>
    <submittedName>
        <fullName evidence="2">Uncharacterized protein</fullName>
    </submittedName>
</protein>
<dbReference type="PANTHER" id="PTHR35465">
    <property type="entry name" value="CAVEOLIN-1 PROTEIN"/>
    <property type="match status" value="1"/>
</dbReference>